<keyword evidence="2" id="KW-1185">Reference proteome</keyword>
<dbReference type="GO" id="GO:0003700">
    <property type="term" value="F:DNA-binding transcription factor activity"/>
    <property type="evidence" value="ECO:0007669"/>
    <property type="project" value="InterPro"/>
</dbReference>
<dbReference type="GO" id="GO:0043565">
    <property type="term" value="F:sequence-specific DNA binding"/>
    <property type="evidence" value="ECO:0007669"/>
    <property type="project" value="InterPro"/>
</dbReference>
<dbReference type="SUPFAM" id="SSF48295">
    <property type="entry name" value="TrpR-like"/>
    <property type="match status" value="1"/>
</dbReference>
<dbReference type="Proteomes" id="UP000578697">
    <property type="component" value="Unassembled WGS sequence"/>
</dbReference>
<dbReference type="EMBL" id="JACHFR010000003">
    <property type="protein sequence ID" value="MBB5219755.1"/>
    <property type="molecule type" value="Genomic_DNA"/>
</dbReference>
<dbReference type="InterPro" id="IPR010921">
    <property type="entry name" value="Trp_repressor/repl_initiator"/>
</dbReference>
<gene>
    <name evidence="1" type="ORF">HNP77_002137</name>
</gene>
<dbReference type="Gene3D" id="1.10.1270.10">
    <property type="entry name" value="TrpR-like"/>
    <property type="match status" value="1"/>
</dbReference>
<accession>A0A840SGB8</accession>
<name>A0A840SGB8_9SPIR</name>
<protein>
    <submittedName>
        <fullName evidence="1">TrpR family trp operon transcriptional repressor</fullName>
    </submittedName>
</protein>
<organism evidence="1 2">
    <name type="scientific">Treponema rectale</name>
    <dbReference type="NCBI Taxonomy" id="744512"/>
    <lineage>
        <taxon>Bacteria</taxon>
        <taxon>Pseudomonadati</taxon>
        <taxon>Spirochaetota</taxon>
        <taxon>Spirochaetia</taxon>
        <taxon>Spirochaetales</taxon>
        <taxon>Treponemataceae</taxon>
        <taxon>Treponema</taxon>
    </lineage>
</organism>
<comment type="caution">
    <text evidence="1">The sequence shown here is derived from an EMBL/GenBank/DDBJ whole genome shotgun (WGS) entry which is preliminary data.</text>
</comment>
<dbReference type="RefSeq" id="WP_184653160.1">
    <property type="nucleotide sequence ID" value="NZ_JACHFR010000003.1"/>
</dbReference>
<reference evidence="1 2" key="1">
    <citation type="submission" date="2020-08" db="EMBL/GenBank/DDBJ databases">
        <title>Genomic Encyclopedia of Type Strains, Phase IV (KMG-IV): sequencing the most valuable type-strain genomes for metagenomic binning, comparative biology and taxonomic classification.</title>
        <authorList>
            <person name="Goeker M."/>
        </authorList>
    </citation>
    <scope>NUCLEOTIDE SEQUENCE [LARGE SCALE GENOMIC DNA]</scope>
    <source>
        <strain evidence="1 2">DSM 103679</strain>
    </source>
</reference>
<evidence type="ECO:0000313" key="1">
    <source>
        <dbReference type="EMBL" id="MBB5219755.1"/>
    </source>
</evidence>
<dbReference type="Pfam" id="PF01371">
    <property type="entry name" value="Trp_repressor"/>
    <property type="match status" value="1"/>
</dbReference>
<sequence>MSDNDVNSTIKEICSLLAEIKDETLIFDFFGCLFTKAELKDFSNRWNLVKELDAGTTQREIAKKFSMSLCNITRGSREMKKEDSAFTKVLSILKNREKADQ</sequence>
<dbReference type="AlphaFoldDB" id="A0A840SGB8"/>
<dbReference type="InterPro" id="IPR000831">
    <property type="entry name" value="Trp_repress"/>
</dbReference>
<dbReference type="InterPro" id="IPR038116">
    <property type="entry name" value="TrpR-like_sf"/>
</dbReference>
<evidence type="ECO:0000313" key="2">
    <source>
        <dbReference type="Proteomes" id="UP000578697"/>
    </source>
</evidence>
<proteinExistence type="predicted"/>